<name>A0AAV4BHN4_9GAST</name>
<keyword evidence="8" id="KW-1185">Reference proteome</keyword>
<evidence type="ECO:0000256" key="1">
    <source>
        <dbReference type="ARBA" id="ARBA00004141"/>
    </source>
</evidence>
<dbReference type="InterPro" id="IPR038213">
    <property type="entry name" value="IFI6/IFI27-like_sf"/>
</dbReference>
<dbReference type="Gene3D" id="6.10.110.10">
    <property type="match status" value="1"/>
</dbReference>
<evidence type="ECO:0000256" key="2">
    <source>
        <dbReference type="ARBA" id="ARBA00007262"/>
    </source>
</evidence>
<evidence type="ECO:0000256" key="5">
    <source>
        <dbReference type="ARBA" id="ARBA00023136"/>
    </source>
</evidence>
<proteinExistence type="inferred from homology"/>
<comment type="subcellular location">
    <subcellularLocation>
        <location evidence="1">Membrane</location>
        <topology evidence="1">Multi-pass membrane protein</topology>
    </subcellularLocation>
</comment>
<accession>A0AAV4BHN4</accession>
<evidence type="ECO:0000313" key="8">
    <source>
        <dbReference type="Proteomes" id="UP000735302"/>
    </source>
</evidence>
<protein>
    <submittedName>
        <fullName evidence="7">Interferon alpha-inducible protein 27, mitochondrial</fullName>
    </submittedName>
</protein>
<dbReference type="InterPro" id="IPR009311">
    <property type="entry name" value="IFI6/IFI27-like"/>
</dbReference>
<dbReference type="Pfam" id="PF06140">
    <property type="entry name" value="Ifi-6-16"/>
    <property type="match status" value="1"/>
</dbReference>
<comment type="similarity">
    <text evidence="2">Belongs to the IFI6/IFI27 family.</text>
</comment>
<dbReference type="EMBL" id="BLXT01004955">
    <property type="protein sequence ID" value="GFO18391.1"/>
    <property type="molecule type" value="Genomic_DNA"/>
</dbReference>
<evidence type="ECO:0000256" key="4">
    <source>
        <dbReference type="ARBA" id="ARBA00022989"/>
    </source>
</evidence>
<dbReference type="PANTHER" id="PTHR16932">
    <property type="entry name" value="INTERFERON ALPHA-INDUCIBLE PROTEIN 27"/>
    <property type="match status" value="1"/>
</dbReference>
<evidence type="ECO:0000313" key="7">
    <source>
        <dbReference type="EMBL" id="GFO18391.1"/>
    </source>
</evidence>
<dbReference type="GO" id="GO:0001836">
    <property type="term" value="P:release of cytochrome c from mitochondria"/>
    <property type="evidence" value="ECO:0007669"/>
    <property type="project" value="TreeGrafter"/>
</dbReference>
<dbReference type="AlphaFoldDB" id="A0AAV4BHN4"/>
<feature type="transmembrane region" description="Helical" evidence="6">
    <location>
        <begin position="84"/>
        <end position="102"/>
    </location>
</feature>
<reference evidence="7 8" key="1">
    <citation type="journal article" date="2021" name="Elife">
        <title>Chloroplast acquisition without the gene transfer in kleptoplastic sea slugs, Plakobranchus ocellatus.</title>
        <authorList>
            <person name="Maeda T."/>
            <person name="Takahashi S."/>
            <person name="Yoshida T."/>
            <person name="Shimamura S."/>
            <person name="Takaki Y."/>
            <person name="Nagai Y."/>
            <person name="Toyoda A."/>
            <person name="Suzuki Y."/>
            <person name="Arimoto A."/>
            <person name="Ishii H."/>
            <person name="Satoh N."/>
            <person name="Nishiyama T."/>
            <person name="Hasebe M."/>
            <person name="Maruyama T."/>
            <person name="Minagawa J."/>
            <person name="Obokata J."/>
            <person name="Shigenobu S."/>
        </authorList>
    </citation>
    <scope>NUCLEOTIDE SEQUENCE [LARGE SCALE GENOMIC DNA]</scope>
</reference>
<dbReference type="PANTHER" id="PTHR16932:SF18">
    <property type="entry name" value="INTERFERON, ALPHA-INDUCIBLE PROTEIN 27-LIKE 2"/>
    <property type="match status" value="1"/>
</dbReference>
<keyword evidence="5 6" id="KW-0472">Membrane</keyword>
<keyword evidence="3 6" id="KW-0812">Transmembrane</keyword>
<organism evidence="7 8">
    <name type="scientific">Plakobranchus ocellatus</name>
    <dbReference type="NCBI Taxonomy" id="259542"/>
    <lineage>
        <taxon>Eukaryota</taxon>
        <taxon>Metazoa</taxon>
        <taxon>Spiralia</taxon>
        <taxon>Lophotrochozoa</taxon>
        <taxon>Mollusca</taxon>
        <taxon>Gastropoda</taxon>
        <taxon>Heterobranchia</taxon>
        <taxon>Euthyneura</taxon>
        <taxon>Panpulmonata</taxon>
        <taxon>Sacoglossa</taxon>
        <taxon>Placobranchoidea</taxon>
        <taxon>Plakobranchidae</taxon>
        <taxon>Plakobranchus</taxon>
    </lineage>
</organism>
<dbReference type="Proteomes" id="UP000735302">
    <property type="component" value="Unassembled WGS sequence"/>
</dbReference>
<keyword evidence="4 6" id="KW-1133">Transmembrane helix</keyword>
<comment type="caution">
    <text evidence="7">The sequence shown here is derived from an EMBL/GenBank/DDBJ whole genome shotgun (WGS) entry which is preliminary data.</text>
</comment>
<evidence type="ECO:0000256" key="6">
    <source>
        <dbReference type="SAM" id="Phobius"/>
    </source>
</evidence>
<dbReference type="GO" id="GO:0097193">
    <property type="term" value="P:intrinsic apoptotic signaling pathway"/>
    <property type="evidence" value="ECO:0007669"/>
    <property type="project" value="TreeGrafter"/>
</dbReference>
<sequence length="109" mass="11131">MVASILMQNSFKKAFAILACAVLSGAAVVYVGPLALDALGFTSAGIRAKSFGAIMMSLASKLDFGGEIVAFLQSAGAKGLGSNAFFIGASVGAAFASICFWIKDKLKKD</sequence>
<dbReference type="GO" id="GO:0031966">
    <property type="term" value="C:mitochondrial membrane"/>
    <property type="evidence" value="ECO:0007669"/>
    <property type="project" value="TreeGrafter"/>
</dbReference>
<evidence type="ECO:0000256" key="3">
    <source>
        <dbReference type="ARBA" id="ARBA00022692"/>
    </source>
</evidence>
<feature type="transmembrane region" description="Helical" evidence="6">
    <location>
        <begin position="14"/>
        <end position="39"/>
    </location>
</feature>
<gene>
    <name evidence="7" type="ORF">PoB_004489600</name>
</gene>